<feature type="region of interest" description="Disordered" evidence="3">
    <location>
        <begin position="447"/>
        <end position="496"/>
    </location>
</feature>
<dbReference type="InterPro" id="IPR012916">
    <property type="entry name" value="RED_N"/>
</dbReference>
<accession>A0A5N6TNZ5</accession>
<sequence>MNNNQFRRLLLSPKTQENKSHAQKLENAPNALGSRARSNIPMTPRNVQTDFARQLSEYRRDAQPAKRFKSSAAPKGTRLPSGYTDRALLRESTEGEDGGGDGGDGDVEKRVKALEEMVKLGQVDGETVEKIKAEIGVGGDLKSTHLVKGLDWGLLRRVRAGEDVDSPLEKDKEGNEVDVEGELERLEGVTSGSSVSGVKEKKKKKGNMVVRKSRDDILKELRASRAKPEPALGSRFKKIGEVKEEKKRWVETDERGRRKEILQITDAEGKTKRKARWLDPETETGPEGLLVPEKDAKPLGMEVPAEIAARAVSEEEDDDIFAGVGADYDPLGNLGEEDDSSDSDEDGEVEQPKTVAKTEPSTQAPAKPRNYFSTSTDEPDEPDRGNPLTKDPTLLAALKRAAALRQAGEEGAEGEEDVEKETLLRRKKFLEEARRREQLDAMDMDLGFGSSRVEDEEDDEVILEERGGKKRKRGPKKKKGDKDSVSDVMSVLQGRK</sequence>
<evidence type="ECO:0000313" key="6">
    <source>
        <dbReference type="Proteomes" id="UP000325780"/>
    </source>
</evidence>
<proteinExistence type="predicted"/>
<evidence type="ECO:0000256" key="3">
    <source>
        <dbReference type="SAM" id="MobiDB-lite"/>
    </source>
</evidence>
<feature type="compositionally biased region" description="Acidic residues" evidence="3">
    <location>
        <begin position="410"/>
        <end position="419"/>
    </location>
</feature>
<dbReference type="InterPro" id="IPR039896">
    <property type="entry name" value="Red-like"/>
</dbReference>
<evidence type="ECO:0000256" key="2">
    <source>
        <dbReference type="ARBA" id="ARBA00023242"/>
    </source>
</evidence>
<dbReference type="OrthoDB" id="3366823at2759"/>
<feature type="compositionally biased region" description="Acidic residues" evidence="3">
    <location>
        <begin position="94"/>
        <end position="105"/>
    </location>
</feature>
<reference evidence="5 6" key="1">
    <citation type="submission" date="2019-04" db="EMBL/GenBank/DDBJ databases">
        <title>Friends and foes A comparative genomics study of 23 Aspergillus species from section Flavi.</title>
        <authorList>
            <consortium name="DOE Joint Genome Institute"/>
            <person name="Kjaerbolling I."/>
            <person name="Vesth T."/>
            <person name="Frisvad J.C."/>
            <person name="Nybo J.L."/>
            <person name="Theobald S."/>
            <person name="Kildgaard S."/>
            <person name="Isbrandt T."/>
            <person name="Kuo A."/>
            <person name="Sato A."/>
            <person name="Lyhne E.K."/>
            <person name="Kogle M.E."/>
            <person name="Wiebenga A."/>
            <person name="Kun R.S."/>
            <person name="Lubbers R.J."/>
            <person name="Makela M.R."/>
            <person name="Barry K."/>
            <person name="Chovatia M."/>
            <person name="Clum A."/>
            <person name="Daum C."/>
            <person name="Haridas S."/>
            <person name="He G."/>
            <person name="LaButti K."/>
            <person name="Lipzen A."/>
            <person name="Mondo S."/>
            <person name="Riley R."/>
            <person name="Salamov A."/>
            <person name="Simmons B.A."/>
            <person name="Magnuson J.K."/>
            <person name="Henrissat B."/>
            <person name="Mortensen U.H."/>
            <person name="Larsen T.O."/>
            <person name="Devries R.P."/>
            <person name="Grigoriev I.V."/>
            <person name="Machida M."/>
            <person name="Baker S.E."/>
            <person name="Andersen M.R."/>
        </authorList>
    </citation>
    <scope>NUCLEOTIDE SEQUENCE [LARGE SCALE GENOMIC DNA]</scope>
    <source>
        <strain evidence="5 6">IBT 18842</strain>
    </source>
</reference>
<evidence type="ECO:0000313" key="5">
    <source>
        <dbReference type="EMBL" id="KAE8148062.1"/>
    </source>
</evidence>
<feature type="domain" description="RED-like N-terminal" evidence="4">
    <location>
        <begin position="79"/>
        <end position="198"/>
    </location>
</feature>
<dbReference type="EMBL" id="ML742177">
    <property type="protein sequence ID" value="KAE8148062.1"/>
    <property type="molecule type" value="Genomic_DNA"/>
</dbReference>
<evidence type="ECO:0000259" key="4">
    <source>
        <dbReference type="Pfam" id="PF07808"/>
    </source>
</evidence>
<dbReference type="GO" id="GO:0005634">
    <property type="term" value="C:nucleus"/>
    <property type="evidence" value="ECO:0007669"/>
    <property type="project" value="UniProtKB-SubCell"/>
</dbReference>
<feature type="compositionally biased region" description="Polar residues" evidence="3">
    <location>
        <begin position="36"/>
        <end position="51"/>
    </location>
</feature>
<feature type="compositionally biased region" description="Basic residues" evidence="3">
    <location>
        <begin position="468"/>
        <end position="479"/>
    </location>
</feature>
<organism evidence="5 6">
    <name type="scientific">Aspergillus avenaceus</name>
    <dbReference type="NCBI Taxonomy" id="36643"/>
    <lineage>
        <taxon>Eukaryota</taxon>
        <taxon>Fungi</taxon>
        <taxon>Dikarya</taxon>
        <taxon>Ascomycota</taxon>
        <taxon>Pezizomycotina</taxon>
        <taxon>Eurotiomycetes</taxon>
        <taxon>Eurotiomycetidae</taxon>
        <taxon>Eurotiales</taxon>
        <taxon>Aspergillaceae</taxon>
        <taxon>Aspergillus</taxon>
        <taxon>Aspergillus subgen. Circumdati</taxon>
    </lineage>
</organism>
<gene>
    <name evidence="5" type="ORF">BDV25DRAFT_131552</name>
</gene>
<dbReference type="PANTHER" id="PTHR12765">
    <property type="entry name" value="RED PROTEIN IK FACTOR CYTOKINE IK"/>
    <property type="match status" value="1"/>
</dbReference>
<dbReference type="Pfam" id="PF07808">
    <property type="entry name" value="RED_N"/>
    <property type="match status" value="1"/>
</dbReference>
<dbReference type="AlphaFoldDB" id="A0A5N6TNZ5"/>
<name>A0A5N6TNZ5_ASPAV</name>
<protein>
    <recommendedName>
        <fullName evidence="4">RED-like N-terminal domain-containing protein</fullName>
    </recommendedName>
</protein>
<dbReference type="Proteomes" id="UP000325780">
    <property type="component" value="Unassembled WGS sequence"/>
</dbReference>
<feature type="compositionally biased region" description="Acidic residues" evidence="3">
    <location>
        <begin position="335"/>
        <end position="349"/>
    </location>
</feature>
<comment type="subcellular location">
    <subcellularLocation>
        <location evidence="1">Nucleus</location>
    </subcellularLocation>
</comment>
<keyword evidence="6" id="KW-1185">Reference proteome</keyword>
<feature type="region of interest" description="Disordered" evidence="3">
    <location>
        <begin position="1"/>
        <end position="109"/>
    </location>
</feature>
<evidence type="ECO:0000256" key="1">
    <source>
        <dbReference type="ARBA" id="ARBA00004123"/>
    </source>
</evidence>
<feature type="region of interest" description="Disordered" evidence="3">
    <location>
        <begin position="185"/>
        <end position="211"/>
    </location>
</feature>
<feature type="region of interest" description="Disordered" evidence="3">
    <location>
        <begin position="264"/>
        <end position="422"/>
    </location>
</feature>
<feature type="compositionally biased region" description="Low complexity" evidence="3">
    <location>
        <begin position="188"/>
        <end position="197"/>
    </location>
</feature>
<keyword evidence="2" id="KW-0539">Nucleus</keyword>
<feature type="compositionally biased region" description="Low complexity" evidence="3">
    <location>
        <begin position="394"/>
        <end position="406"/>
    </location>
</feature>